<keyword evidence="3" id="KW-1185">Reference proteome</keyword>
<comment type="caution">
    <text evidence="2">The sequence shown here is derived from an EMBL/GenBank/DDBJ whole genome shotgun (WGS) entry which is preliminary data.</text>
</comment>
<name>A0AAV4PN37_9ARAC</name>
<feature type="region of interest" description="Disordered" evidence="1">
    <location>
        <begin position="232"/>
        <end position="269"/>
    </location>
</feature>
<evidence type="ECO:0000256" key="1">
    <source>
        <dbReference type="SAM" id="MobiDB-lite"/>
    </source>
</evidence>
<dbReference type="Proteomes" id="UP001054837">
    <property type="component" value="Unassembled WGS sequence"/>
</dbReference>
<accession>A0AAV4PN37</accession>
<gene>
    <name evidence="2" type="ORF">CDAR_68451</name>
</gene>
<proteinExistence type="predicted"/>
<organism evidence="2 3">
    <name type="scientific">Caerostris darwini</name>
    <dbReference type="NCBI Taxonomy" id="1538125"/>
    <lineage>
        <taxon>Eukaryota</taxon>
        <taxon>Metazoa</taxon>
        <taxon>Ecdysozoa</taxon>
        <taxon>Arthropoda</taxon>
        <taxon>Chelicerata</taxon>
        <taxon>Arachnida</taxon>
        <taxon>Araneae</taxon>
        <taxon>Araneomorphae</taxon>
        <taxon>Entelegynae</taxon>
        <taxon>Araneoidea</taxon>
        <taxon>Araneidae</taxon>
        <taxon>Caerostris</taxon>
    </lineage>
</organism>
<evidence type="ECO:0000313" key="2">
    <source>
        <dbReference type="EMBL" id="GIX97718.1"/>
    </source>
</evidence>
<feature type="compositionally biased region" description="Polar residues" evidence="1">
    <location>
        <begin position="232"/>
        <end position="249"/>
    </location>
</feature>
<dbReference type="EMBL" id="BPLQ01003067">
    <property type="protein sequence ID" value="GIX97718.1"/>
    <property type="molecule type" value="Genomic_DNA"/>
</dbReference>
<reference evidence="2 3" key="1">
    <citation type="submission" date="2021-06" db="EMBL/GenBank/DDBJ databases">
        <title>Caerostris darwini draft genome.</title>
        <authorList>
            <person name="Kono N."/>
            <person name="Arakawa K."/>
        </authorList>
    </citation>
    <scope>NUCLEOTIDE SEQUENCE [LARGE SCALE GENOMIC DNA]</scope>
</reference>
<dbReference type="AlphaFoldDB" id="A0AAV4PN37"/>
<sequence length="269" mass="28600">MTVVRSENMSPPMLFGCVHSSLVADVPPVGLVHSWQIGSLQNVECDNSRAPVYTVSGNIGDASQNFLLEQDVSDTVCEILNNISPCTPPSALIFDVSSPPVKARTFFQVEVSENSFSHQRPPCDSLSPCMDSVSKVSQQSASPTESIPTSAVSTTVFSAGGLENHLYAVHDIHLDSSSDIPPRCDLVSDRTTPPEELTSHCTNTGPPSCAPFSKIVPAITWATVAAKPAITSSQPWAGQRLGSQSTSFKTPRRTGLFKPSQVSGVLSKS</sequence>
<protein>
    <submittedName>
        <fullName evidence="2">Uncharacterized protein</fullName>
    </submittedName>
</protein>
<feature type="compositionally biased region" description="Polar residues" evidence="1">
    <location>
        <begin position="260"/>
        <end position="269"/>
    </location>
</feature>
<evidence type="ECO:0000313" key="3">
    <source>
        <dbReference type="Proteomes" id="UP001054837"/>
    </source>
</evidence>